<dbReference type="Pfam" id="PF00890">
    <property type="entry name" value="FAD_binding_2"/>
    <property type="match status" value="1"/>
</dbReference>
<evidence type="ECO:0000256" key="13">
    <source>
        <dbReference type="ARBA" id="ARBA00049723"/>
    </source>
</evidence>
<keyword evidence="7" id="KW-0443">Lipid metabolism</keyword>
<dbReference type="Proteomes" id="UP001298593">
    <property type="component" value="Unassembled WGS sequence"/>
</dbReference>
<dbReference type="InterPro" id="IPR000172">
    <property type="entry name" value="GMC_OxRdtase_N"/>
</dbReference>
<evidence type="ECO:0000256" key="11">
    <source>
        <dbReference type="ARBA" id="ARBA00038856"/>
    </source>
</evidence>
<reference evidence="19 20" key="1">
    <citation type="submission" date="2023-12" db="EMBL/GenBank/DDBJ databases">
        <title>Description of new species of Mycobacterium terrae complex isolated from sewage at the Sao Paulo Zoological Park Foundation in Brazil.</title>
        <authorList>
            <person name="Romagnoli C.L."/>
            <person name="Conceicao E.C."/>
            <person name="Machado E."/>
            <person name="Barreto L.B.P.F."/>
            <person name="Sharma A."/>
            <person name="Silva N.M."/>
            <person name="Marques L.E."/>
            <person name="Juliana M.A."/>
            <person name="Lourenco M.C.S."/>
            <person name="Digiampietri L.A."/>
            <person name="Suffys P.N."/>
            <person name="Viana-Niero C."/>
        </authorList>
    </citation>
    <scope>NUCLEOTIDE SEQUENCE [LARGE SCALE GENOMIC DNA]</scope>
    <source>
        <strain evidence="19 20">MYC340</strain>
    </source>
</reference>
<evidence type="ECO:0000259" key="18">
    <source>
        <dbReference type="Pfam" id="PF05199"/>
    </source>
</evidence>
<evidence type="ECO:0000256" key="3">
    <source>
        <dbReference type="ARBA" id="ARBA00022548"/>
    </source>
</evidence>
<dbReference type="SUPFAM" id="SSF51905">
    <property type="entry name" value="FAD/NAD(P)-binding domain"/>
    <property type="match status" value="1"/>
</dbReference>
<gene>
    <name evidence="19" type="ORF">KV113_00400</name>
</gene>
<keyword evidence="3" id="KW-0153">Cholesterol metabolism</keyword>
<keyword evidence="10" id="KW-0413">Isomerase</keyword>
<evidence type="ECO:0000256" key="4">
    <source>
        <dbReference type="ARBA" id="ARBA00022630"/>
    </source>
</evidence>
<organism evidence="19 20">
    <name type="scientific">[Mycobacterium] nativiensis</name>
    <dbReference type="NCBI Taxonomy" id="2855503"/>
    <lineage>
        <taxon>Bacteria</taxon>
        <taxon>Bacillati</taxon>
        <taxon>Actinomycetota</taxon>
        <taxon>Actinomycetes</taxon>
        <taxon>Mycobacteriales</taxon>
        <taxon>Mycobacteriaceae</taxon>
        <taxon>Mycolicibacter</taxon>
    </lineage>
</organism>
<keyword evidence="6" id="KW-0560">Oxidoreductase</keyword>
<dbReference type="InterPro" id="IPR007867">
    <property type="entry name" value="GMC_OxRtase_C"/>
</dbReference>
<evidence type="ECO:0000313" key="19">
    <source>
        <dbReference type="EMBL" id="MEB3030003.1"/>
    </source>
</evidence>
<proteinExistence type="inferred from homology"/>
<evidence type="ECO:0000256" key="7">
    <source>
        <dbReference type="ARBA" id="ARBA00023098"/>
    </source>
</evidence>
<evidence type="ECO:0000256" key="1">
    <source>
        <dbReference type="ARBA" id="ARBA00001974"/>
    </source>
</evidence>
<evidence type="ECO:0000256" key="15">
    <source>
        <dbReference type="ARBA" id="ARBA00049778"/>
    </source>
</evidence>
<feature type="domain" description="Glucose-methanol-choline oxidoreductase C-terminal" evidence="18">
    <location>
        <begin position="462"/>
        <end position="519"/>
    </location>
</feature>
<evidence type="ECO:0000256" key="14">
    <source>
        <dbReference type="ARBA" id="ARBA00049744"/>
    </source>
</evidence>
<dbReference type="RefSeq" id="WP_224973267.1">
    <property type="nucleotide sequence ID" value="NZ_JAYJJU010000001.1"/>
</dbReference>
<dbReference type="PANTHER" id="PTHR47470:SF1">
    <property type="entry name" value="FAD-DEPENDENT OXIDOREDUCTASE 2 FAD BINDING DOMAIN-CONTAINING PROTEIN"/>
    <property type="match status" value="1"/>
</dbReference>
<dbReference type="InterPro" id="IPR036188">
    <property type="entry name" value="FAD/NAD-bd_sf"/>
</dbReference>
<dbReference type="EMBL" id="JAYJJU010000001">
    <property type="protein sequence ID" value="MEB3030003.1"/>
    <property type="molecule type" value="Genomic_DNA"/>
</dbReference>
<feature type="domain" description="FAD-dependent oxidoreductase 2 FAD-binding" evidence="17">
    <location>
        <begin position="12"/>
        <end position="43"/>
    </location>
</feature>
<evidence type="ECO:0000256" key="12">
    <source>
        <dbReference type="ARBA" id="ARBA00049645"/>
    </source>
</evidence>
<dbReference type="PANTHER" id="PTHR47470">
    <property type="entry name" value="CHOLESTEROL OXIDASE"/>
    <property type="match status" value="1"/>
</dbReference>
<dbReference type="EC" id="5.3.3.1" evidence="11"/>
<evidence type="ECO:0000256" key="8">
    <source>
        <dbReference type="ARBA" id="ARBA00023166"/>
    </source>
</evidence>
<evidence type="ECO:0000256" key="10">
    <source>
        <dbReference type="ARBA" id="ARBA00023235"/>
    </source>
</evidence>
<evidence type="ECO:0000256" key="6">
    <source>
        <dbReference type="ARBA" id="ARBA00023002"/>
    </source>
</evidence>
<keyword evidence="20" id="KW-1185">Reference proteome</keyword>
<dbReference type="Gene3D" id="3.50.50.60">
    <property type="entry name" value="FAD/NAD(P)-binding domain"/>
    <property type="match status" value="3"/>
</dbReference>
<dbReference type="Pfam" id="PF00732">
    <property type="entry name" value="GMC_oxred_N"/>
    <property type="match status" value="1"/>
</dbReference>
<dbReference type="Pfam" id="PF05199">
    <property type="entry name" value="GMC_oxred_C"/>
    <property type="match status" value="1"/>
</dbReference>
<comment type="pathway">
    <text evidence="12">Steroid metabolism; cholesterol degradation.</text>
</comment>
<dbReference type="EC" id="1.1.3.6" evidence="13"/>
<keyword evidence="9" id="KW-0753">Steroid metabolism</keyword>
<comment type="similarity">
    <text evidence="2">Belongs to the GMC oxidoreductase family.</text>
</comment>
<protein>
    <recommendedName>
        <fullName evidence="14">Cholesterol oxidase</fullName>
        <ecNumber evidence="13">1.1.3.6</ecNumber>
        <ecNumber evidence="11">5.3.3.1</ecNumber>
    </recommendedName>
    <alternativeName>
        <fullName evidence="15">Cholesterol isomerase</fullName>
    </alternativeName>
</protein>
<comment type="caution">
    <text evidence="19">The sequence shown here is derived from an EMBL/GenBank/DDBJ whole genome shotgun (WGS) entry which is preliminary data.</text>
</comment>
<evidence type="ECO:0000259" key="17">
    <source>
        <dbReference type="Pfam" id="PF00890"/>
    </source>
</evidence>
<evidence type="ECO:0000256" key="2">
    <source>
        <dbReference type="ARBA" id="ARBA00010790"/>
    </source>
</evidence>
<dbReference type="InterPro" id="IPR003953">
    <property type="entry name" value="FAD-dep_OxRdtase_2_FAD-bd"/>
</dbReference>
<dbReference type="InterPro" id="IPR052542">
    <property type="entry name" value="Cholesterol_Oxidase"/>
</dbReference>
<keyword evidence="4" id="KW-0285">Flavoprotein</keyword>
<name>A0ABU5XQ06_9MYCO</name>
<keyword evidence="5" id="KW-0274">FAD</keyword>
<feature type="domain" description="Glucose-methanol-choline oxidoreductase N-terminal" evidence="16">
    <location>
        <begin position="189"/>
        <end position="283"/>
    </location>
</feature>
<evidence type="ECO:0000256" key="9">
    <source>
        <dbReference type="ARBA" id="ARBA00023221"/>
    </source>
</evidence>
<comment type="cofactor">
    <cofactor evidence="1">
        <name>FAD</name>
        <dbReference type="ChEBI" id="CHEBI:57692"/>
    </cofactor>
</comment>
<evidence type="ECO:0000259" key="16">
    <source>
        <dbReference type="Pfam" id="PF00732"/>
    </source>
</evidence>
<accession>A0ABU5XQ06</accession>
<sequence length="530" mass="57312">MNETTLPEPEYDWLVVGSGFGGAVSALRLAEKGYRVAVLECGRRFTDDELPERTGQLRRYIWMPRLGMKGILRLTAFRDVTVLSGSGVGGGSLVYAQTLYRAEPGFYEQARTVSGEAPDLDAHYAVAERMLGVVEHPHRTPADELFHKVAESMGVADTFHPARVGVYFGEPGVTVPDPFFDGAGPARTGCISCGECMLGCRYNAKNTLPKNYLWLAERLGVQIIPERTATLIRPRGAADGADGYVVTTQRTGAWVRKDTREVSARGVVVAAGALGTNLLLARSKHTGALAGISDRLGHMVRTNSESLTAVTVPEDRDWSKSVSITSSFHPAPTSHTETVTYGASADMMGLLFTMLTPGGGRISRPLKLFAQILRHPRRFLHASNPRGWSRRSLITGIMQTLDNSLQLVPKRSPLGRVRLTTRQDPDNPIPTFIPLANEITQRLAEETGGVAQSWITEALFNIPVTAHILGGAIPAISPDRGVIDMDHRVFGYLNLMVCDGSAVPANPGANPSLTITAMAERAMATVPPAH</sequence>
<keyword evidence="8" id="KW-1207">Sterol metabolism</keyword>
<evidence type="ECO:0000313" key="20">
    <source>
        <dbReference type="Proteomes" id="UP001298593"/>
    </source>
</evidence>
<evidence type="ECO:0000256" key="5">
    <source>
        <dbReference type="ARBA" id="ARBA00022827"/>
    </source>
</evidence>